<gene>
    <name evidence="1" type="ORF">CFC21_010206</name>
</gene>
<comment type="caution">
    <text evidence="1">The sequence shown here is derived from an EMBL/GenBank/DDBJ whole genome shotgun (WGS) entry which is preliminary data.</text>
</comment>
<dbReference type="PANTHER" id="PTHR32153">
    <property type="entry name" value="OJ000223_09.16 PROTEIN"/>
    <property type="match status" value="1"/>
</dbReference>
<dbReference type="EMBL" id="CM022213">
    <property type="protein sequence ID" value="KAF6993292.1"/>
    <property type="molecule type" value="Genomic_DNA"/>
</dbReference>
<feature type="non-terminal residue" evidence="1">
    <location>
        <position position="1"/>
    </location>
</feature>
<proteinExistence type="predicted"/>
<dbReference type="AlphaFoldDB" id="A0A9R1DK55"/>
<protein>
    <submittedName>
        <fullName evidence="1">Uncharacterized protein</fullName>
    </submittedName>
</protein>
<dbReference type="Proteomes" id="UP000815260">
    <property type="component" value="Chromosome 1D"/>
</dbReference>
<dbReference type="InterPro" id="IPR044997">
    <property type="entry name" value="F-box_plant"/>
</dbReference>
<sequence length="135" mass="15649">SRTLFILEAAPALHKFTLSRERHACAIPSEDSAEKTNVEWEPSKDLKHLNLKLLRMYGFEDEDKVTNYIRLVMERAVRLKRIELRGEVPCEKCDAIYPRRSQVDKGRRRRIKERLTHESSSAVGMIMLVAAMPAQ</sequence>
<organism evidence="1">
    <name type="scientific">Triticum aestivum</name>
    <name type="common">Wheat</name>
    <dbReference type="NCBI Taxonomy" id="4565"/>
    <lineage>
        <taxon>Eukaryota</taxon>
        <taxon>Viridiplantae</taxon>
        <taxon>Streptophyta</taxon>
        <taxon>Embryophyta</taxon>
        <taxon>Tracheophyta</taxon>
        <taxon>Spermatophyta</taxon>
        <taxon>Magnoliopsida</taxon>
        <taxon>Liliopsida</taxon>
        <taxon>Poales</taxon>
        <taxon>Poaceae</taxon>
        <taxon>BOP clade</taxon>
        <taxon>Pooideae</taxon>
        <taxon>Triticodae</taxon>
        <taxon>Triticeae</taxon>
        <taxon>Triticinae</taxon>
        <taxon>Triticum</taxon>
    </lineage>
</organism>
<reference evidence="1" key="1">
    <citation type="journal article" date="2017" name="Gigascience">
        <title>The first near-complete assembly of the hexaploid bread wheat genome, Triticum aestivum.</title>
        <authorList>
            <person name="Zimin A.V."/>
            <person name="Puiu D."/>
            <person name="Hall R."/>
            <person name="Kingan S."/>
            <person name="Clavijo B.J."/>
            <person name="Salzberg S.L."/>
        </authorList>
    </citation>
    <scope>NUCLEOTIDE SEQUENCE</scope>
    <source>
        <tissue evidence="1">Leaf</tissue>
    </source>
</reference>
<name>A0A9R1DK55_WHEAT</name>
<evidence type="ECO:0000313" key="1">
    <source>
        <dbReference type="EMBL" id="KAF6993292.1"/>
    </source>
</evidence>
<accession>A0A9R1DK55</accession>
<reference evidence="1" key="2">
    <citation type="submission" date="2020-03" db="EMBL/GenBank/DDBJ databases">
        <title>The second near-complete assembly of the hexaploid bread wheat (Triticum aestivum) genome.</title>
        <authorList>
            <person name="Zimin A.V."/>
            <person name="Puiu D."/>
            <person name="Shumante A."/>
            <person name="Alonge M."/>
            <person name="Salzberg S.L."/>
        </authorList>
    </citation>
    <scope>NUCLEOTIDE SEQUENCE</scope>
    <source>
        <tissue evidence="1">Leaf</tissue>
    </source>
</reference>